<keyword evidence="3" id="KW-1185">Reference proteome</keyword>
<comment type="caution">
    <text evidence="2">The sequence shown here is derived from an EMBL/GenBank/DDBJ whole genome shotgun (WGS) entry which is preliminary data.</text>
</comment>
<reference evidence="2 3" key="1">
    <citation type="submission" date="2024-10" db="EMBL/GenBank/DDBJ databases">
        <title>The Natural Products Discovery Center: Release of the First 8490 Sequenced Strains for Exploring Actinobacteria Biosynthetic Diversity.</title>
        <authorList>
            <person name="Kalkreuter E."/>
            <person name="Kautsar S.A."/>
            <person name="Yang D."/>
            <person name="Bader C.D."/>
            <person name="Teijaro C.N."/>
            <person name="Fluegel L."/>
            <person name="Davis C.M."/>
            <person name="Simpson J.R."/>
            <person name="Lauterbach L."/>
            <person name="Steele A.D."/>
            <person name="Gui C."/>
            <person name="Meng S."/>
            <person name="Li G."/>
            <person name="Viehrig K."/>
            <person name="Ye F."/>
            <person name="Su P."/>
            <person name="Kiefer A.F."/>
            <person name="Nichols A."/>
            <person name="Cepeda A.J."/>
            <person name="Yan W."/>
            <person name="Fan B."/>
            <person name="Jiang Y."/>
            <person name="Adhikari A."/>
            <person name="Zheng C.-J."/>
            <person name="Schuster L."/>
            <person name="Cowan T.M."/>
            <person name="Smanski M.J."/>
            <person name="Chevrette M.G."/>
            <person name="De Carvalho L.P.S."/>
            <person name="Shen B."/>
        </authorList>
    </citation>
    <scope>NUCLEOTIDE SEQUENCE [LARGE SCALE GENOMIC DNA]</scope>
    <source>
        <strain evidence="2 3">NPDC003029</strain>
    </source>
</reference>
<name>A0ABW6RJR2_9ACTN</name>
<evidence type="ECO:0008006" key="4">
    <source>
        <dbReference type="Google" id="ProtNLM"/>
    </source>
</evidence>
<protein>
    <recommendedName>
        <fullName evidence="4">Helix-turn-helix domain-containing protein</fullName>
    </recommendedName>
</protein>
<evidence type="ECO:0000313" key="2">
    <source>
        <dbReference type="EMBL" id="MFF3340789.1"/>
    </source>
</evidence>
<gene>
    <name evidence="2" type="ORF">ACFYWW_18950</name>
</gene>
<evidence type="ECO:0000313" key="3">
    <source>
        <dbReference type="Proteomes" id="UP001601976"/>
    </source>
</evidence>
<proteinExistence type="predicted"/>
<evidence type="ECO:0000256" key="1">
    <source>
        <dbReference type="SAM" id="MobiDB-lite"/>
    </source>
</evidence>
<dbReference type="EMBL" id="JBIAPK010000005">
    <property type="protein sequence ID" value="MFF3340789.1"/>
    <property type="molecule type" value="Genomic_DNA"/>
</dbReference>
<dbReference type="Proteomes" id="UP001601976">
    <property type="component" value="Unassembled WGS sequence"/>
</dbReference>
<sequence>MLRHAIAPSRDYLKAPHAIVRHSRLNNDAKMLLLYVLGLPESRCNKPLGEHAARLGIKPRAYQKAKALLVECGFLREDKWQNERGRWVTEQVVTNDVAVSPSVRFPAVGDSTDRVVGGSPTEDEEQEKKNTPHPPPEPEPFTARAGERCGEGEGQVPYEPPAERADDPPGELPDNLRGELAEAERVLLSLRRLDRNLHLGVREARGLVEMAGEWLRRGVSPGELRRALSTGLPVNGVRSAVGFLRHRLVQKMPEVPPVARPLDTAGLPPDRFRSELVLCAGPGDDHAFRPVAGETECGECRRASARAAAGYEPRPRTETVRAPWRERVAAAGAGTA</sequence>
<organism evidence="2 3">
    <name type="scientific">Streptomyces flavidovirens</name>
    <dbReference type="NCBI Taxonomy" id="67298"/>
    <lineage>
        <taxon>Bacteria</taxon>
        <taxon>Bacillati</taxon>
        <taxon>Actinomycetota</taxon>
        <taxon>Actinomycetes</taxon>
        <taxon>Kitasatosporales</taxon>
        <taxon>Streptomycetaceae</taxon>
        <taxon>Streptomyces</taxon>
    </lineage>
</organism>
<accession>A0ABW6RJR2</accession>
<feature type="region of interest" description="Disordered" evidence="1">
    <location>
        <begin position="104"/>
        <end position="175"/>
    </location>
</feature>
<dbReference type="RefSeq" id="WP_387896216.1">
    <property type="nucleotide sequence ID" value="NZ_JBIAPK010000005.1"/>
</dbReference>